<dbReference type="InterPro" id="IPR050475">
    <property type="entry name" value="Prenyltransferase_related"/>
</dbReference>
<name>A0A0A6VX93_KOCRO</name>
<feature type="transmembrane region" description="Helical" evidence="8">
    <location>
        <begin position="203"/>
        <end position="229"/>
    </location>
</feature>
<keyword evidence="10" id="KW-1185">Reference proteome</keyword>
<keyword evidence="5 8" id="KW-1133">Transmembrane helix</keyword>
<comment type="subcellular location">
    <subcellularLocation>
        <location evidence="1">Membrane</location>
        <topology evidence="1">Multi-pass membrane protein</topology>
    </subcellularLocation>
</comment>
<keyword evidence="4" id="KW-0125">Carotenoid biosynthesis</keyword>
<protein>
    <submittedName>
        <fullName evidence="9">Prenyltransferase</fullName>
    </submittedName>
</protein>
<dbReference type="GO" id="GO:0016765">
    <property type="term" value="F:transferase activity, transferring alkyl or aryl (other than methyl) groups"/>
    <property type="evidence" value="ECO:0007669"/>
    <property type="project" value="InterPro"/>
</dbReference>
<dbReference type="InterPro" id="IPR017825">
    <property type="entry name" value="Lycopene_cyclase_dom"/>
</dbReference>
<dbReference type="GO" id="GO:0016020">
    <property type="term" value="C:membrane"/>
    <property type="evidence" value="ECO:0007669"/>
    <property type="project" value="UniProtKB-SubCell"/>
</dbReference>
<dbReference type="RefSeq" id="WP_035923224.1">
    <property type="nucleotide sequence ID" value="NZ_JSUH01000001.1"/>
</dbReference>
<gene>
    <name evidence="9" type="ORF">GY22_00200</name>
</gene>
<dbReference type="NCBIfam" id="NF009608">
    <property type="entry name" value="PRK13105.1"/>
    <property type="match status" value="1"/>
</dbReference>
<evidence type="ECO:0000256" key="3">
    <source>
        <dbReference type="ARBA" id="ARBA00022692"/>
    </source>
</evidence>
<dbReference type="InterPro" id="IPR000537">
    <property type="entry name" value="UbiA_prenyltransferase"/>
</dbReference>
<dbReference type="Gene3D" id="1.20.120.1780">
    <property type="entry name" value="UbiA prenyltransferase"/>
    <property type="match status" value="1"/>
</dbReference>
<accession>A0A0A6VX93</accession>
<evidence type="ECO:0000256" key="6">
    <source>
        <dbReference type="ARBA" id="ARBA00023136"/>
    </source>
</evidence>
<feature type="transmembrane region" description="Helical" evidence="8">
    <location>
        <begin position="141"/>
        <end position="161"/>
    </location>
</feature>
<feature type="transmembrane region" description="Helical" evidence="8">
    <location>
        <begin position="370"/>
        <end position="389"/>
    </location>
</feature>
<keyword evidence="3 8" id="KW-0812">Transmembrane</keyword>
<proteinExistence type="predicted"/>
<dbReference type="PANTHER" id="PTHR42723:SF1">
    <property type="entry name" value="CHLOROPHYLL SYNTHASE, CHLOROPLASTIC"/>
    <property type="match status" value="1"/>
</dbReference>
<dbReference type="GO" id="GO:0016872">
    <property type="term" value="F:intramolecular lyase activity"/>
    <property type="evidence" value="ECO:0007669"/>
    <property type="project" value="InterPro"/>
</dbReference>
<evidence type="ECO:0000313" key="10">
    <source>
        <dbReference type="Proteomes" id="UP000030466"/>
    </source>
</evidence>
<keyword evidence="9" id="KW-0808">Transferase</keyword>
<feature type="transmembrane region" description="Helical" evidence="8">
    <location>
        <begin position="337"/>
        <end position="358"/>
    </location>
</feature>
<keyword evidence="6 8" id="KW-0472">Membrane</keyword>
<dbReference type="Proteomes" id="UP000030466">
    <property type="component" value="Unassembled WGS sequence"/>
</dbReference>
<dbReference type="PANTHER" id="PTHR42723">
    <property type="entry name" value="CHLOROPHYLL SYNTHASE"/>
    <property type="match status" value="1"/>
</dbReference>
<dbReference type="Pfam" id="PF01040">
    <property type="entry name" value="UbiA"/>
    <property type="match status" value="1"/>
</dbReference>
<dbReference type="OrthoDB" id="1416782at2"/>
<dbReference type="GO" id="GO:0045436">
    <property type="term" value="F:lycopene beta cyclase activity"/>
    <property type="evidence" value="ECO:0007669"/>
    <property type="project" value="UniProtKB-ARBA"/>
</dbReference>
<dbReference type="NCBIfam" id="TIGR03462">
    <property type="entry name" value="CarR_dom_SF"/>
    <property type="match status" value="1"/>
</dbReference>
<keyword evidence="7" id="KW-0413">Isomerase</keyword>
<feature type="transmembrane region" description="Helical" evidence="8">
    <location>
        <begin position="241"/>
        <end position="264"/>
    </location>
</feature>
<feature type="transmembrane region" description="Helical" evidence="8">
    <location>
        <begin position="82"/>
        <end position="100"/>
    </location>
</feature>
<evidence type="ECO:0000256" key="7">
    <source>
        <dbReference type="ARBA" id="ARBA00023235"/>
    </source>
</evidence>
<evidence type="ECO:0000256" key="4">
    <source>
        <dbReference type="ARBA" id="ARBA00022746"/>
    </source>
</evidence>
<evidence type="ECO:0000256" key="1">
    <source>
        <dbReference type="ARBA" id="ARBA00004141"/>
    </source>
</evidence>
<feature type="transmembrane region" description="Helical" evidence="8">
    <location>
        <begin position="34"/>
        <end position="62"/>
    </location>
</feature>
<dbReference type="AlphaFoldDB" id="A0A0A6VX93"/>
<evidence type="ECO:0000313" key="9">
    <source>
        <dbReference type="EMBL" id="KHD98843.1"/>
    </source>
</evidence>
<dbReference type="CDD" id="cd13966">
    <property type="entry name" value="PT_UbiA_4"/>
    <property type="match status" value="1"/>
</dbReference>
<comment type="pathway">
    <text evidence="2">Carotenoid biosynthesis.</text>
</comment>
<comment type="caution">
    <text evidence="9">The sequence shown here is derived from an EMBL/GenBank/DDBJ whole genome shotgun (WGS) entry which is preliminary data.</text>
</comment>
<evidence type="ECO:0000256" key="2">
    <source>
        <dbReference type="ARBA" id="ARBA00004829"/>
    </source>
</evidence>
<reference evidence="9 10" key="1">
    <citation type="journal article" date="2003" name="Int. J. Syst. Evol. Microbiol.">
        <title>Kocuria polaris sp. nov., an orange-pigmented psychrophilic bacterium isolated from an Antarctic cyanobacterial mat sample.</title>
        <authorList>
            <person name="Reddy G.S."/>
            <person name="Prakash J.S."/>
            <person name="Prabahar V."/>
            <person name="Matsumoto G.I."/>
            <person name="Stackebrandt E."/>
            <person name="Shivaji S."/>
        </authorList>
    </citation>
    <scope>NUCLEOTIDE SEQUENCE [LARGE SCALE GENOMIC DNA]</scope>
    <source>
        <strain evidence="9 10">CMS 76or</strain>
    </source>
</reference>
<dbReference type="InterPro" id="IPR044878">
    <property type="entry name" value="UbiA_sf"/>
</dbReference>
<evidence type="ECO:0000256" key="8">
    <source>
        <dbReference type="SAM" id="Phobius"/>
    </source>
</evidence>
<sequence>MTYALVIPVFLALALTPATLLVRRPSPAPPRRRALAVLGISFAVLALLTVVFDNLMIAAGFFDYGAGHITELRIGLVPVEDFAYPLAALLLLPSLWWGLAERGRLTATVRTLVATSRPVSWVNTAYPFAAAYVLSTGRVDLPLVVGTLFFLFPYNLLMYGINDVFDYESDLRNPRKGGVEGALVDRSEHRTVLVGSVLTALPFLAYLFLAGGAAAAGVLGVSLFAVAAYSLKGLRFKEVPFLDSATSATHFVSPAVYGLVLAGADWSGGLVALCAGFFLWSMASQAFGAVQDVQADREGGLRSIATVLGARPTVWAAAALYLAAGVLLLLAPWPGPVGSLLVLPYLANLVPFLTITDAGCERANRGWRRFLWLNYLTGFLATLLLLWAWELAR</sequence>
<feature type="transmembrane region" description="Helical" evidence="8">
    <location>
        <begin position="6"/>
        <end position="22"/>
    </location>
</feature>
<feature type="transmembrane region" description="Helical" evidence="8">
    <location>
        <begin position="312"/>
        <end position="331"/>
    </location>
</feature>
<evidence type="ECO:0000256" key="5">
    <source>
        <dbReference type="ARBA" id="ARBA00022989"/>
    </source>
</evidence>
<organism evidence="9 10">
    <name type="scientific">Kocuria rosea subsp. polaris</name>
    <dbReference type="NCBI Taxonomy" id="136273"/>
    <lineage>
        <taxon>Bacteria</taxon>
        <taxon>Bacillati</taxon>
        <taxon>Actinomycetota</taxon>
        <taxon>Actinomycetes</taxon>
        <taxon>Micrococcales</taxon>
        <taxon>Micrococcaceae</taxon>
        <taxon>Kocuria</taxon>
    </lineage>
</organism>
<dbReference type="EMBL" id="JSUH01000001">
    <property type="protein sequence ID" value="KHD98843.1"/>
    <property type="molecule type" value="Genomic_DNA"/>
</dbReference>
<dbReference type="Gene3D" id="1.10.357.140">
    <property type="entry name" value="UbiA prenyltransferase"/>
    <property type="match status" value="1"/>
</dbReference>
<dbReference type="GO" id="GO:0016117">
    <property type="term" value="P:carotenoid biosynthetic process"/>
    <property type="evidence" value="ECO:0007669"/>
    <property type="project" value="UniProtKB-KW"/>
</dbReference>
<feature type="transmembrane region" description="Helical" evidence="8">
    <location>
        <begin position="270"/>
        <end position="291"/>
    </location>
</feature>